<accession>A0A5M6DAJ7</accession>
<comment type="caution">
    <text evidence="1">The sequence shown here is derived from an EMBL/GenBank/DDBJ whole genome shotgun (WGS) entry which is preliminary data.</text>
</comment>
<proteinExistence type="predicted"/>
<organism evidence="1 2">
    <name type="scientific">Roseiconus nitratireducens</name>
    <dbReference type="NCBI Taxonomy" id="2605748"/>
    <lineage>
        <taxon>Bacteria</taxon>
        <taxon>Pseudomonadati</taxon>
        <taxon>Planctomycetota</taxon>
        <taxon>Planctomycetia</taxon>
        <taxon>Pirellulales</taxon>
        <taxon>Pirellulaceae</taxon>
        <taxon>Roseiconus</taxon>
    </lineage>
</organism>
<dbReference type="Proteomes" id="UP000324479">
    <property type="component" value="Unassembled WGS sequence"/>
</dbReference>
<dbReference type="RefSeq" id="WP_150076173.1">
    <property type="nucleotide sequence ID" value="NZ_VWOX01000004.1"/>
</dbReference>
<keyword evidence="2" id="KW-1185">Reference proteome</keyword>
<dbReference type="EMBL" id="VWOX01000004">
    <property type="protein sequence ID" value="KAA5544561.1"/>
    <property type="molecule type" value="Genomic_DNA"/>
</dbReference>
<name>A0A5M6DAJ7_9BACT</name>
<dbReference type="AlphaFoldDB" id="A0A5M6DAJ7"/>
<protein>
    <submittedName>
        <fullName evidence="1">Uncharacterized protein</fullName>
    </submittedName>
</protein>
<gene>
    <name evidence="1" type="ORF">FYK55_09590</name>
</gene>
<reference evidence="1 2" key="1">
    <citation type="submission" date="2019-08" db="EMBL/GenBank/DDBJ databases">
        <authorList>
            <person name="Dhanesh K."/>
            <person name="Kumar G."/>
            <person name="Sasikala C."/>
            <person name="Venkata Ramana C."/>
        </authorList>
    </citation>
    <scope>NUCLEOTIDE SEQUENCE [LARGE SCALE GENOMIC DNA]</scope>
    <source>
        <strain evidence="1 2">JC645</strain>
    </source>
</reference>
<sequence length="375" mass="40066">MSSLRVPLVIATVVALVTLGGLIQPLPDPVVSPPSVDLDQPLIEPSSADLELNQQVVRARFFETSVLPLIEQLEADNRAAANRCLIRTERLIDQYHRGVEPFVQDMTSISTRLGILKRMPAGWWKEDGRVESYVQQKFESHLFSEQSLVRDITSVLMQFRSEVDANQRATLADVQAALTTADLPAVRLDQQEAFFRKLSQQINQYAADQGTTSVQNMIGAFVLGEVGAFAARSVIAGLLSRFAPTVALSAAAGTSATVGASATGAGGGSLAGPVGTVVGFGAGLAVGLVIDWWMTERFEAELREQMHGYLDALHATLIDGGNARTSSAGQSDPAADRPAAGSGVGLSVALPRLCDQLSQAYRDRFFIQIVQGESS</sequence>
<evidence type="ECO:0000313" key="1">
    <source>
        <dbReference type="EMBL" id="KAA5544561.1"/>
    </source>
</evidence>
<evidence type="ECO:0000313" key="2">
    <source>
        <dbReference type="Proteomes" id="UP000324479"/>
    </source>
</evidence>